<dbReference type="PANTHER" id="PTHR47572">
    <property type="entry name" value="LIPOPROTEIN-RELATED"/>
    <property type="match status" value="1"/>
</dbReference>
<proteinExistence type="predicted"/>
<gene>
    <name evidence="4" type="ORF">PV07_09610</name>
</gene>
<dbReference type="InterPro" id="IPR011042">
    <property type="entry name" value="6-blade_b-propeller_TolB-like"/>
</dbReference>
<dbReference type="AlphaFoldDB" id="A0A0D2C5Y2"/>
<dbReference type="OrthoDB" id="507128at2759"/>
<dbReference type="InterPro" id="IPR051262">
    <property type="entry name" value="SMP-30/CGR1_Lactonase"/>
</dbReference>
<dbReference type="PANTHER" id="PTHR47572:SF4">
    <property type="entry name" value="LACTONASE DRP35"/>
    <property type="match status" value="1"/>
</dbReference>
<protein>
    <recommendedName>
        <fullName evidence="3">Pyrroloquinoline quinone-dependent pyranose dehydrogenase beta-propeller domain-containing protein</fullName>
    </recommendedName>
</protein>
<dbReference type="RefSeq" id="XP_016246739.1">
    <property type="nucleotide sequence ID" value="XM_016396883.1"/>
</dbReference>
<sequence>MKTLFGAAVTLFAVRLALGQSSSICGPSPSGSINPSLASGYRMQVVATGLSKPRGILLDKAGNLMVVEQGRGVISAHTLNEDSAGCVSLGTSSDITSPLGLNHGIELSGDGKTLYASSSDQVFAWQYSQSSRTVSNRTVLVTNMAGSDHTTRTLLLSKKAPGLLVVTRGSTSNIDFAAASLSSGHSQIKAFNLTNQTGTPYNFDTSGLRLGWGLRNDVGIAEHPVSGGVFSVENSADQITRMGVDVHQDNPAEEMNFLGYLNGTQYAPQGGNFGYPWCFSAWGVQDLPDNDNLTVGSQFAIDASPDSNNENRTDVYCAEQLPARLVFQAHMAPLDIKFNNSGTEAWITFHGSWDRDTPTGYKLSVVAFHGDGQPVDDLQSTTAARDIFANADNSRCPNDCFRPVGMAIDARGRIFVSSDASGEIYLISKVSGGNATSSSTSGSPSSTSTSSAAVSNQPSVLMYVGVVLCVGVLRAFMI</sequence>
<keyword evidence="2" id="KW-0732">Signal</keyword>
<accession>A0A0D2C5Y2</accession>
<name>A0A0D2C5Y2_9EURO</name>
<evidence type="ECO:0000256" key="1">
    <source>
        <dbReference type="SAM" id="MobiDB-lite"/>
    </source>
</evidence>
<dbReference type="HOGENOM" id="CLU_039534_1_1_1"/>
<dbReference type="SUPFAM" id="SSF50952">
    <property type="entry name" value="Soluble quinoprotein glucose dehydrogenase"/>
    <property type="match status" value="1"/>
</dbReference>
<dbReference type="EMBL" id="KN847044">
    <property type="protein sequence ID" value="KIW26523.1"/>
    <property type="molecule type" value="Genomic_DNA"/>
</dbReference>
<reference evidence="4 5" key="1">
    <citation type="submission" date="2015-01" db="EMBL/GenBank/DDBJ databases">
        <title>The Genome Sequence of Cladophialophora immunda CBS83496.</title>
        <authorList>
            <consortium name="The Broad Institute Genomics Platform"/>
            <person name="Cuomo C."/>
            <person name="de Hoog S."/>
            <person name="Gorbushina A."/>
            <person name="Stielow B."/>
            <person name="Teixiera M."/>
            <person name="Abouelleil A."/>
            <person name="Chapman S.B."/>
            <person name="Priest M."/>
            <person name="Young S.K."/>
            <person name="Wortman J."/>
            <person name="Nusbaum C."/>
            <person name="Birren B."/>
        </authorList>
    </citation>
    <scope>NUCLEOTIDE SEQUENCE [LARGE SCALE GENOMIC DNA]</scope>
    <source>
        <strain evidence="4 5">CBS 83496</strain>
    </source>
</reference>
<dbReference type="InterPro" id="IPR011041">
    <property type="entry name" value="Quinoprot_gluc/sorb_DH_b-prop"/>
</dbReference>
<keyword evidence="5" id="KW-1185">Reference proteome</keyword>
<feature type="chain" id="PRO_5002239483" description="Pyrroloquinoline quinone-dependent pyranose dehydrogenase beta-propeller domain-containing protein" evidence="2">
    <location>
        <begin position="20"/>
        <end position="478"/>
    </location>
</feature>
<dbReference type="Gene3D" id="2.120.10.30">
    <property type="entry name" value="TolB, C-terminal domain"/>
    <property type="match status" value="1"/>
</dbReference>
<evidence type="ECO:0000256" key="2">
    <source>
        <dbReference type="SAM" id="SignalP"/>
    </source>
</evidence>
<dbReference type="InterPro" id="IPR054539">
    <property type="entry name" value="Beta-prop_PDH"/>
</dbReference>
<evidence type="ECO:0000259" key="3">
    <source>
        <dbReference type="Pfam" id="PF22807"/>
    </source>
</evidence>
<feature type="region of interest" description="Disordered" evidence="1">
    <location>
        <begin position="432"/>
        <end position="451"/>
    </location>
</feature>
<dbReference type="STRING" id="569365.A0A0D2C5Y2"/>
<organism evidence="4 5">
    <name type="scientific">Cladophialophora immunda</name>
    <dbReference type="NCBI Taxonomy" id="569365"/>
    <lineage>
        <taxon>Eukaryota</taxon>
        <taxon>Fungi</taxon>
        <taxon>Dikarya</taxon>
        <taxon>Ascomycota</taxon>
        <taxon>Pezizomycotina</taxon>
        <taxon>Eurotiomycetes</taxon>
        <taxon>Chaetothyriomycetidae</taxon>
        <taxon>Chaetothyriales</taxon>
        <taxon>Herpotrichiellaceae</taxon>
        <taxon>Cladophialophora</taxon>
    </lineage>
</organism>
<feature type="domain" description="Pyrroloquinoline quinone-dependent pyranose dehydrogenase beta-propeller" evidence="3">
    <location>
        <begin position="35"/>
        <end position="429"/>
    </location>
</feature>
<dbReference type="VEuPathDB" id="FungiDB:PV07_09610"/>
<feature type="signal peptide" evidence="2">
    <location>
        <begin position="1"/>
        <end position="19"/>
    </location>
</feature>
<dbReference type="Pfam" id="PF22807">
    <property type="entry name" value="TrAA12"/>
    <property type="match status" value="1"/>
</dbReference>
<dbReference type="GeneID" id="27348804"/>
<dbReference type="Proteomes" id="UP000054466">
    <property type="component" value="Unassembled WGS sequence"/>
</dbReference>
<evidence type="ECO:0000313" key="5">
    <source>
        <dbReference type="Proteomes" id="UP000054466"/>
    </source>
</evidence>
<evidence type="ECO:0000313" key="4">
    <source>
        <dbReference type="EMBL" id="KIW26523.1"/>
    </source>
</evidence>